<feature type="transmembrane region" description="Helical" evidence="2">
    <location>
        <begin position="117"/>
        <end position="140"/>
    </location>
</feature>
<feature type="transmembrane region" description="Helical" evidence="2">
    <location>
        <begin position="152"/>
        <end position="178"/>
    </location>
</feature>
<feature type="transmembrane region" description="Helical" evidence="2">
    <location>
        <begin position="52"/>
        <end position="72"/>
    </location>
</feature>
<dbReference type="Proteomes" id="UP000718821">
    <property type="component" value="Unassembled WGS sequence"/>
</dbReference>
<evidence type="ECO:0000256" key="2">
    <source>
        <dbReference type="SAM" id="Phobius"/>
    </source>
</evidence>
<proteinExistence type="predicted"/>
<gene>
    <name evidence="3" type="ORF">H7U32_01795</name>
</gene>
<comment type="caution">
    <text evidence="3">The sequence shown here is derived from an EMBL/GenBank/DDBJ whole genome shotgun (WGS) entry which is preliminary data.</text>
</comment>
<reference evidence="3" key="2">
    <citation type="journal article" date="2021" name="Sci. Rep.">
        <title>The distribution of antibiotic resistance genes in chicken gut microbiota commensals.</title>
        <authorList>
            <person name="Juricova H."/>
            <person name="Matiasovicova J."/>
            <person name="Kubasova T."/>
            <person name="Cejkova D."/>
            <person name="Rychlik I."/>
        </authorList>
    </citation>
    <scope>NUCLEOTIDE SEQUENCE</scope>
    <source>
        <strain evidence="3">An836</strain>
    </source>
</reference>
<keyword evidence="2" id="KW-0812">Transmembrane</keyword>
<reference evidence="3" key="1">
    <citation type="submission" date="2020-08" db="EMBL/GenBank/DDBJ databases">
        <authorList>
            <person name="Cejkova D."/>
            <person name="Kubasova T."/>
            <person name="Jahodarova E."/>
            <person name="Rychlik I."/>
        </authorList>
    </citation>
    <scope>NUCLEOTIDE SEQUENCE</scope>
    <source>
        <strain evidence="3">An836</strain>
    </source>
</reference>
<feature type="region of interest" description="Disordered" evidence="1">
    <location>
        <begin position="1"/>
        <end position="20"/>
    </location>
</feature>
<keyword evidence="4" id="KW-1185">Reference proteome</keyword>
<dbReference type="EMBL" id="JACLYU010000002">
    <property type="protein sequence ID" value="MBM6699080.1"/>
    <property type="molecule type" value="Genomic_DNA"/>
</dbReference>
<keyword evidence="2" id="KW-1133">Transmembrane helix</keyword>
<name>A0A939B9C2_9BIFI</name>
<protein>
    <submittedName>
        <fullName evidence="3">Uncharacterized protein</fullName>
    </submittedName>
</protein>
<dbReference type="RefSeq" id="WP_204467521.1">
    <property type="nucleotide sequence ID" value="NZ_JACLYU010000002.1"/>
</dbReference>
<keyword evidence="2" id="KW-0472">Membrane</keyword>
<evidence type="ECO:0000313" key="4">
    <source>
        <dbReference type="Proteomes" id="UP000718821"/>
    </source>
</evidence>
<feature type="transmembrane region" description="Helical" evidence="2">
    <location>
        <begin position="78"/>
        <end position="96"/>
    </location>
</feature>
<evidence type="ECO:0000313" key="3">
    <source>
        <dbReference type="EMBL" id="MBM6699080.1"/>
    </source>
</evidence>
<sequence length="188" mass="20093">MDVRNGLADNRNNQRDMGLTMDPVRAQRTLDRAAQARDRIPASAPRKYGWTVLWESLAEAALGLVVGAWLAASWSWDSVVFLAICAAILSWFATRAEAVGRHVMPEGSLRLEHGVDLIHRVLLGMSCVVLVVALSVSGAGLPAAFGTMGRGLGWWAMLAGGLLAVGSLARIALAVVLIRGKDDHESRG</sequence>
<organism evidence="3 4">
    <name type="scientific">Bifidobacterium pullorum subsp. saeculare</name>
    <dbReference type="NCBI Taxonomy" id="78257"/>
    <lineage>
        <taxon>Bacteria</taxon>
        <taxon>Bacillati</taxon>
        <taxon>Actinomycetota</taxon>
        <taxon>Actinomycetes</taxon>
        <taxon>Bifidobacteriales</taxon>
        <taxon>Bifidobacteriaceae</taxon>
        <taxon>Bifidobacterium</taxon>
    </lineage>
</organism>
<accession>A0A939B9C2</accession>
<dbReference type="AlphaFoldDB" id="A0A939B9C2"/>
<evidence type="ECO:0000256" key="1">
    <source>
        <dbReference type="SAM" id="MobiDB-lite"/>
    </source>
</evidence>